<evidence type="ECO:0000313" key="1">
    <source>
        <dbReference type="EMBL" id="GAQ85836.1"/>
    </source>
</evidence>
<dbReference type="Proteomes" id="UP000054558">
    <property type="component" value="Unassembled WGS sequence"/>
</dbReference>
<protein>
    <submittedName>
        <fullName evidence="1">Uncharacterized protein</fullName>
    </submittedName>
</protein>
<evidence type="ECO:0000313" key="2">
    <source>
        <dbReference type="Proteomes" id="UP000054558"/>
    </source>
</evidence>
<reference evidence="1 2" key="1">
    <citation type="journal article" date="2014" name="Nat. Commun.">
        <title>Klebsormidium flaccidum genome reveals primary factors for plant terrestrial adaptation.</title>
        <authorList>
            <person name="Hori K."/>
            <person name="Maruyama F."/>
            <person name="Fujisawa T."/>
            <person name="Togashi T."/>
            <person name="Yamamoto N."/>
            <person name="Seo M."/>
            <person name="Sato S."/>
            <person name="Yamada T."/>
            <person name="Mori H."/>
            <person name="Tajima N."/>
            <person name="Moriyama T."/>
            <person name="Ikeuchi M."/>
            <person name="Watanabe M."/>
            <person name="Wada H."/>
            <person name="Kobayashi K."/>
            <person name="Saito M."/>
            <person name="Masuda T."/>
            <person name="Sasaki-Sekimoto Y."/>
            <person name="Mashiguchi K."/>
            <person name="Awai K."/>
            <person name="Shimojima M."/>
            <person name="Masuda S."/>
            <person name="Iwai M."/>
            <person name="Nobusawa T."/>
            <person name="Narise T."/>
            <person name="Kondo S."/>
            <person name="Saito H."/>
            <person name="Sato R."/>
            <person name="Murakawa M."/>
            <person name="Ihara Y."/>
            <person name="Oshima-Yamada Y."/>
            <person name="Ohtaka K."/>
            <person name="Satoh M."/>
            <person name="Sonobe K."/>
            <person name="Ishii M."/>
            <person name="Ohtani R."/>
            <person name="Kanamori-Sato M."/>
            <person name="Honoki R."/>
            <person name="Miyazaki D."/>
            <person name="Mochizuki H."/>
            <person name="Umetsu J."/>
            <person name="Higashi K."/>
            <person name="Shibata D."/>
            <person name="Kamiya Y."/>
            <person name="Sato N."/>
            <person name="Nakamura Y."/>
            <person name="Tabata S."/>
            <person name="Ida S."/>
            <person name="Kurokawa K."/>
            <person name="Ohta H."/>
        </authorList>
    </citation>
    <scope>NUCLEOTIDE SEQUENCE [LARGE SCALE GENOMIC DNA]</scope>
    <source>
        <strain evidence="1 2">NIES-2285</strain>
    </source>
</reference>
<gene>
    <name evidence="1" type="ORF">KFL_002570040</name>
</gene>
<dbReference type="EMBL" id="DF237206">
    <property type="protein sequence ID" value="GAQ85836.1"/>
    <property type="molecule type" value="Genomic_DNA"/>
</dbReference>
<dbReference type="OrthoDB" id="10561653at2759"/>
<sequence>MAVLVSRLASGSFQSVPVKRGLAAALAILSGSAAAYLWTTRTSGLASQGVVDSFVNVEQQQQPEEVAHDCDCAPLWNCIQEGRGDCDVLERGLRSCLARQKT</sequence>
<proteinExistence type="predicted"/>
<accession>A0A1Y1IAX1</accession>
<dbReference type="AlphaFoldDB" id="A0A1Y1IAX1"/>
<keyword evidence="2" id="KW-1185">Reference proteome</keyword>
<name>A0A1Y1IAX1_KLENI</name>
<organism evidence="1 2">
    <name type="scientific">Klebsormidium nitens</name>
    <name type="common">Green alga</name>
    <name type="synonym">Ulothrix nitens</name>
    <dbReference type="NCBI Taxonomy" id="105231"/>
    <lineage>
        <taxon>Eukaryota</taxon>
        <taxon>Viridiplantae</taxon>
        <taxon>Streptophyta</taxon>
        <taxon>Klebsormidiophyceae</taxon>
        <taxon>Klebsormidiales</taxon>
        <taxon>Klebsormidiaceae</taxon>
        <taxon>Klebsormidium</taxon>
    </lineage>
</organism>